<organism evidence="15 16">
    <name type="scientific">Paractinoplanes aksuensis</name>
    <dbReference type="NCBI Taxonomy" id="2939490"/>
    <lineage>
        <taxon>Bacteria</taxon>
        <taxon>Bacillati</taxon>
        <taxon>Actinomycetota</taxon>
        <taxon>Actinomycetes</taxon>
        <taxon>Micromonosporales</taxon>
        <taxon>Micromonosporaceae</taxon>
        <taxon>Paractinoplanes</taxon>
    </lineage>
</organism>
<evidence type="ECO:0000256" key="4">
    <source>
        <dbReference type="ARBA" id="ARBA00012968"/>
    </source>
</evidence>
<dbReference type="SUPFAM" id="SSF56059">
    <property type="entry name" value="Glutathione synthetase ATP-binding domain-like"/>
    <property type="match status" value="1"/>
</dbReference>
<dbReference type="InterPro" id="IPR013815">
    <property type="entry name" value="ATP_grasp_subdomain_1"/>
</dbReference>
<dbReference type="Gene3D" id="3.40.1190.10">
    <property type="entry name" value="Mur-like, catalytic domain"/>
    <property type="match status" value="1"/>
</dbReference>
<evidence type="ECO:0000256" key="9">
    <source>
        <dbReference type="ARBA" id="ARBA00022840"/>
    </source>
</evidence>
<dbReference type="Gene3D" id="3.30.1490.20">
    <property type="entry name" value="ATP-grasp fold, A domain"/>
    <property type="match status" value="1"/>
</dbReference>
<dbReference type="Gene3D" id="3.90.190.20">
    <property type="entry name" value="Mur ligase, C-terminal domain"/>
    <property type="match status" value="1"/>
</dbReference>
<dbReference type="InterPro" id="IPR004101">
    <property type="entry name" value="Mur_ligase_C"/>
</dbReference>
<keyword evidence="16" id="KW-1185">Reference proteome</keyword>
<dbReference type="PROSITE" id="PS50975">
    <property type="entry name" value="ATP_GRASP"/>
    <property type="match status" value="1"/>
</dbReference>
<dbReference type="InterPro" id="IPR011761">
    <property type="entry name" value="ATP-grasp"/>
</dbReference>
<dbReference type="InterPro" id="IPR013651">
    <property type="entry name" value="ATP-grasp_RimK-type"/>
</dbReference>
<evidence type="ECO:0000256" key="2">
    <source>
        <dbReference type="ARBA" id="ARBA00009060"/>
    </source>
</evidence>
<dbReference type="EC" id="6.3.2.30" evidence="4"/>
<dbReference type="Pfam" id="PF02875">
    <property type="entry name" value="Mur_ligase_C"/>
    <property type="match status" value="1"/>
</dbReference>
<dbReference type="Pfam" id="PF08245">
    <property type="entry name" value="Mur_ligase_M"/>
    <property type="match status" value="1"/>
</dbReference>
<dbReference type="GO" id="GO:0071161">
    <property type="term" value="F:cyanophycin synthetase activity (L-arginine-adding)"/>
    <property type="evidence" value="ECO:0007669"/>
    <property type="project" value="UniProtKB-EC"/>
</dbReference>
<comment type="caution">
    <text evidence="15">The sequence shown here is derived from an EMBL/GenBank/DDBJ whole genome shotgun (WGS) entry which is preliminary data.</text>
</comment>
<evidence type="ECO:0000256" key="8">
    <source>
        <dbReference type="ARBA" id="ARBA00022741"/>
    </source>
</evidence>
<evidence type="ECO:0000256" key="13">
    <source>
        <dbReference type="PROSITE-ProRule" id="PRU00409"/>
    </source>
</evidence>
<comment type="function">
    <text evidence="1">Catalyzes the ATP-dependent polymerization of arginine and aspartate to multi-L-arginyl-poly-L-aspartic acid (cyanophycin; a water-insoluble reserve polymer).</text>
</comment>
<evidence type="ECO:0000313" key="15">
    <source>
        <dbReference type="EMBL" id="MCO8276914.1"/>
    </source>
</evidence>
<dbReference type="NCBIfam" id="TIGR02068">
    <property type="entry name" value="cya_phycin_syn"/>
    <property type="match status" value="1"/>
</dbReference>
<dbReference type="SMART" id="SM01209">
    <property type="entry name" value="GARS_A"/>
    <property type="match status" value="1"/>
</dbReference>
<dbReference type="Pfam" id="PF18921">
    <property type="entry name" value="Cyanophycin_syn"/>
    <property type="match status" value="1"/>
</dbReference>
<name>A0ABT1E1B8_9ACTN</name>
<dbReference type="InterPro" id="IPR036615">
    <property type="entry name" value="Mur_ligase_C_dom_sf"/>
</dbReference>
<dbReference type="EMBL" id="JAMYJR010000052">
    <property type="protein sequence ID" value="MCO8276914.1"/>
    <property type="molecule type" value="Genomic_DNA"/>
</dbReference>
<dbReference type="GO" id="GO:0071160">
    <property type="term" value="F:cyanophycin synthetase activity (L-aspartate-adding)"/>
    <property type="evidence" value="ECO:0007669"/>
    <property type="project" value="UniProtKB-EC"/>
</dbReference>
<evidence type="ECO:0000256" key="11">
    <source>
        <dbReference type="ARBA" id="ARBA00048094"/>
    </source>
</evidence>
<reference evidence="15 16" key="1">
    <citation type="submission" date="2022-06" db="EMBL/GenBank/DDBJ databases">
        <title>New Species of the Genus Actinoplanes, ActinopZanes ferrugineus.</title>
        <authorList>
            <person name="Ding P."/>
        </authorList>
    </citation>
    <scope>NUCLEOTIDE SEQUENCE [LARGE SCALE GENOMIC DNA]</scope>
    <source>
        <strain evidence="15 16">TRM88003</strain>
    </source>
</reference>
<dbReference type="Gene3D" id="3.30.470.20">
    <property type="entry name" value="ATP-grasp fold, B domain"/>
    <property type="match status" value="1"/>
</dbReference>
<evidence type="ECO:0000259" key="14">
    <source>
        <dbReference type="PROSITE" id="PS50975"/>
    </source>
</evidence>
<sequence length="910" mass="96773">MKIESLRRLRGPNVYLSRPAVVARLRLDRLTDVETCDVTGFPERLLRALPGLAEHHCAAGAPGGFVSRLRGGTYFGHVTEHVCLELSQLIGRDVSFGRTVSAGEPGCYDLILECPVDESPGSDVPRDLLEAAVELVLAVEAGRPAAPDLDELAARAEREAAGPSTRSIIAAARRRGIPVERFDDLSLLRLGWGTRRRMAWAAMTDRTSGVGIDIAGDKQVTRRLLDEAGVPMPEGGTARTVAEALRWLDRLGGPVVVKPRCGRQGEHVALHLRTTEEVEQAFAEAGGDVIVERQLGGRDYRVLVVAGEVVAAAERIEARVVGDGHSTIDELIDEVNADPRRGVGHSRALTRVTADPRMLQRQGLDGDGVPAAGVEVRLAATGNLSTGATSSDVTDRIHDDVARLCLRVTALLGLDIAGIDLRLPGIDRPLPPVAGRDEVTAGVIEVNAVPGLRMHLAPVRGRPRDVGDAIVRAMFPAGSDGRIPTVAVTGTNGKTTVARMTAHLLADNGVRVGLATTDDVRIDGRVVYRADSTGPLSAQMVLGDPGVQAAVLETARGGLLRRGMGYDWSDVGVLTNITADHLGQDGLVTVEDLAHVKALVAERVRDGGTLVLNADDPWVRSLVDRPRVRADRKRIVWFSLDPGQPVLVEHLARGATAYLLHDGWVVQQTGARRTPLIRAAEIPGAYGGAAPHVVANALAAIAAARALGAGQEAVCRRLAEFDPPVDNPGRGTLLRLDDISVFVDYAHNPAALAATLRTLHRLWGPDRCVAAVTLPGDRRDDLLAACAQVIADGVSRAVLYEDEDPRGRRPGDVSALMEREMRARRPKLAALRAPDWRDAVAEALGLAAPGDVVLVLYETLAPVLELLADLGAVPAGEAVPALPGRAPRATVAPGRSLMENDRVPIPGYRG</sequence>
<dbReference type="NCBIfam" id="NF010623">
    <property type="entry name" value="PRK14016.1"/>
    <property type="match status" value="1"/>
</dbReference>
<evidence type="ECO:0000256" key="10">
    <source>
        <dbReference type="ARBA" id="ARBA00031353"/>
    </source>
</evidence>
<comment type="subunit">
    <text evidence="3">Homodimer.</text>
</comment>
<evidence type="ECO:0000256" key="7">
    <source>
        <dbReference type="ARBA" id="ARBA00022598"/>
    </source>
</evidence>
<protein>
    <recommendedName>
        <fullName evidence="6">Cyanophycin synthetase</fullName>
        <ecNumber evidence="5">6.3.2.29</ecNumber>
        <ecNumber evidence="4">6.3.2.30</ecNumber>
    </recommendedName>
    <alternativeName>
        <fullName evidence="10">Cyanophycin synthase</fullName>
    </alternativeName>
</protein>
<keyword evidence="9 13" id="KW-0067">ATP-binding</keyword>
<dbReference type="Proteomes" id="UP001523369">
    <property type="component" value="Unassembled WGS sequence"/>
</dbReference>
<dbReference type="CDD" id="cd01983">
    <property type="entry name" value="SIMIBI"/>
    <property type="match status" value="1"/>
</dbReference>
<gene>
    <name evidence="15" type="primary">cphA</name>
    <name evidence="15" type="ORF">M1L60_40670</name>
</gene>
<dbReference type="InterPro" id="IPR011810">
    <property type="entry name" value="Cya_phycin_syn"/>
</dbReference>
<dbReference type="PROSITE" id="PS01011">
    <property type="entry name" value="FOLYLPOLYGLU_SYNT_1"/>
    <property type="match status" value="1"/>
</dbReference>
<dbReference type="InterPro" id="IPR036565">
    <property type="entry name" value="Mur-like_cat_sf"/>
</dbReference>
<comment type="catalytic activity">
    <reaction evidence="12">
        <text>[L-4-(L-arginin-2-N-yl)aspartate](n) + L-aspartate + ATP = [L-4-(L-arginin-2-N-yl)aspartate](n)-L-aspartate + ADP + phosphate + H(+)</text>
        <dbReference type="Rhea" id="RHEA:13277"/>
        <dbReference type="Rhea" id="RHEA-COMP:13728"/>
        <dbReference type="Rhea" id="RHEA-COMP:13733"/>
        <dbReference type="ChEBI" id="CHEBI:15378"/>
        <dbReference type="ChEBI" id="CHEBI:29991"/>
        <dbReference type="ChEBI" id="CHEBI:30616"/>
        <dbReference type="ChEBI" id="CHEBI:43474"/>
        <dbReference type="ChEBI" id="CHEBI:137986"/>
        <dbReference type="ChEBI" id="CHEBI:137990"/>
        <dbReference type="ChEBI" id="CHEBI:456216"/>
        <dbReference type="EC" id="6.3.2.29"/>
    </reaction>
</comment>
<evidence type="ECO:0000256" key="1">
    <source>
        <dbReference type="ARBA" id="ARBA00003184"/>
    </source>
</evidence>
<evidence type="ECO:0000256" key="5">
    <source>
        <dbReference type="ARBA" id="ARBA00013005"/>
    </source>
</evidence>
<dbReference type="InterPro" id="IPR018109">
    <property type="entry name" value="Folylpolyglutamate_synth_CS"/>
</dbReference>
<proteinExistence type="inferred from homology"/>
<accession>A0ABT1E1B8</accession>
<keyword evidence="7 15" id="KW-0436">Ligase</keyword>
<dbReference type="PANTHER" id="PTHR23135:SF18">
    <property type="entry name" value="CYANOPHYCIN SYNTHETASE"/>
    <property type="match status" value="1"/>
</dbReference>
<comment type="catalytic activity">
    <reaction evidence="11">
        <text>[L-4-(L-arginin-2-N-yl)aspartate](n)-L-aspartate + L-arginine + ATP = [L-4-(L-arginin-2-N-yl)aspartate](n+1) + ADP + phosphate + H(+)</text>
        <dbReference type="Rhea" id="RHEA:23888"/>
        <dbReference type="Rhea" id="RHEA-COMP:13732"/>
        <dbReference type="Rhea" id="RHEA-COMP:13733"/>
        <dbReference type="ChEBI" id="CHEBI:15378"/>
        <dbReference type="ChEBI" id="CHEBI:30616"/>
        <dbReference type="ChEBI" id="CHEBI:32682"/>
        <dbReference type="ChEBI" id="CHEBI:43474"/>
        <dbReference type="ChEBI" id="CHEBI:137986"/>
        <dbReference type="ChEBI" id="CHEBI:137990"/>
        <dbReference type="ChEBI" id="CHEBI:456216"/>
        <dbReference type="EC" id="6.3.2.30"/>
    </reaction>
</comment>
<evidence type="ECO:0000256" key="6">
    <source>
        <dbReference type="ARBA" id="ARBA00022036"/>
    </source>
</evidence>
<evidence type="ECO:0000256" key="12">
    <source>
        <dbReference type="ARBA" id="ARBA00048425"/>
    </source>
</evidence>
<keyword evidence="8 13" id="KW-0547">Nucleotide-binding</keyword>
<dbReference type="InterPro" id="IPR044019">
    <property type="entry name" value="Cyanophycin_syn_N"/>
</dbReference>
<dbReference type="RefSeq" id="WP_253242937.1">
    <property type="nucleotide sequence ID" value="NZ_JAMYJR010000052.1"/>
</dbReference>
<evidence type="ECO:0000256" key="3">
    <source>
        <dbReference type="ARBA" id="ARBA00011738"/>
    </source>
</evidence>
<dbReference type="InterPro" id="IPR013221">
    <property type="entry name" value="Mur_ligase_cen"/>
</dbReference>
<dbReference type="EC" id="6.3.2.29" evidence="5"/>
<evidence type="ECO:0000313" key="16">
    <source>
        <dbReference type="Proteomes" id="UP001523369"/>
    </source>
</evidence>
<dbReference type="Pfam" id="PF08443">
    <property type="entry name" value="RimK"/>
    <property type="match status" value="1"/>
</dbReference>
<dbReference type="PANTHER" id="PTHR23135">
    <property type="entry name" value="MUR LIGASE FAMILY MEMBER"/>
    <property type="match status" value="1"/>
</dbReference>
<feature type="domain" description="ATP-grasp" evidence="14">
    <location>
        <begin position="222"/>
        <end position="475"/>
    </location>
</feature>
<dbReference type="SUPFAM" id="SSF53623">
    <property type="entry name" value="MurD-like peptide ligases, catalytic domain"/>
    <property type="match status" value="1"/>
</dbReference>
<comment type="similarity">
    <text evidence="2">In the C-terminal section; belongs to the MurCDEF family.</text>
</comment>
<dbReference type="SUPFAM" id="SSF53244">
    <property type="entry name" value="MurD-like peptide ligases, peptide-binding domain"/>
    <property type="match status" value="1"/>
</dbReference>